<dbReference type="Gene3D" id="3.40.50.720">
    <property type="entry name" value="NAD(P)-binding Rossmann-like Domain"/>
    <property type="match status" value="1"/>
</dbReference>
<evidence type="ECO:0000256" key="1">
    <source>
        <dbReference type="ARBA" id="ARBA00006484"/>
    </source>
</evidence>
<dbReference type="GO" id="GO:0016491">
    <property type="term" value="F:oxidoreductase activity"/>
    <property type="evidence" value="ECO:0007669"/>
    <property type="project" value="UniProtKB-KW"/>
</dbReference>
<sequence length="255" mass="27038">MLNLESLFDIAGRHIVVTGGASGIGEAIARGLATLGALVFSLDNVHEDMAPKKEGMGTLIQMHLDVSDEEQVRTVFRRITAEVSGVDALFSNAGISGKPIPFQSLTIQEWQRIHSVNLDGTFLVAREAVRIMEPARRGKLVFTNSVWGFVAASGVALSPYASSKGALVNLIRHLAVELAPLGITVNGIAPAGIRTRIADGFYDDPDAVELLRRSIPLGRIVEADTIIGTAAYLASSASDHMTGHTMVVDGGLLAQ</sequence>
<protein>
    <submittedName>
        <fullName evidence="3">Unannotated protein</fullName>
    </submittedName>
</protein>
<proteinExistence type="inferred from homology"/>
<dbReference type="PANTHER" id="PTHR43669:SF3">
    <property type="entry name" value="ALCOHOL DEHYDROGENASE, PUTATIVE (AFU_ORTHOLOGUE AFUA_3G03445)-RELATED"/>
    <property type="match status" value="1"/>
</dbReference>
<dbReference type="PRINTS" id="PR00080">
    <property type="entry name" value="SDRFAMILY"/>
</dbReference>
<dbReference type="InterPro" id="IPR036291">
    <property type="entry name" value="NAD(P)-bd_dom_sf"/>
</dbReference>
<dbReference type="InterPro" id="IPR002347">
    <property type="entry name" value="SDR_fam"/>
</dbReference>
<dbReference type="AlphaFoldDB" id="A0A6J7KUH3"/>
<comment type="similarity">
    <text evidence="1">Belongs to the short-chain dehydrogenases/reductases (SDR) family.</text>
</comment>
<dbReference type="Pfam" id="PF13561">
    <property type="entry name" value="adh_short_C2"/>
    <property type="match status" value="1"/>
</dbReference>
<name>A0A6J7KUH3_9ZZZZ</name>
<dbReference type="PANTHER" id="PTHR43669">
    <property type="entry name" value="5-KETO-D-GLUCONATE 5-REDUCTASE"/>
    <property type="match status" value="1"/>
</dbReference>
<keyword evidence="2" id="KW-0560">Oxidoreductase</keyword>
<dbReference type="SUPFAM" id="SSF51735">
    <property type="entry name" value="NAD(P)-binding Rossmann-fold domains"/>
    <property type="match status" value="1"/>
</dbReference>
<organism evidence="3">
    <name type="scientific">freshwater metagenome</name>
    <dbReference type="NCBI Taxonomy" id="449393"/>
    <lineage>
        <taxon>unclassified sequences</taxon>
        <taxon>metagenomes</taxon>
        <taxon>ecological metagenomes</taxon>
    </lineage>
</organism>
<accession>A0A6J7KUH3</accession>
<reference evidence="3" key="1">
    <citation type="submission" date="2020-05" db="EMBL/GenBank/DDBJ databases">
        <authorList>
            <person name="Chiriac C."/>
            <person name="Salcher M."/>
            <person name="Ghai R."/>
            <person name="Kavagutti S V."/>
        </authorList>
    </citation>
    <scope>NUCLEOTIDE SEQUENCE</scope>
</reference>
<evidence type="ECO:0000256" key="2">
    <source>
        <dbReference type="ARBA" id="ARBA00023002"/>
    </source>
</evidence>
<dbReference type="PRINTS" id="PR00081">
    <property type="entry name" value="GDHRDH"/>
</dbReference>
<dbReference type="FunFam" id="3.40.50.720:FF:000084">
    <property type="entry name" value="Short-chain dehydrogenase reductase"/>
    <property type="match status" value="1"/>
</dbReference>
<gene>
    <name evidence="3" type="ORF">UFOPK3772_02078</name>
</gene>
<evidence type="ECO:0000313" key="3">
    <source>
        <dbReference type="EMBL" id="CAB4959175.1"/>
    </source>
</evidence>
<dbReference type="EMBL" id="CAFBNE010000070">
    <property type="protein sequence ID" value="CAB4959175.1"/>
    <property type="molecule type" value="Genomic_DNA"/>
</dbReference>